<feature type="chain" id="PRO_5013223875" description="Outer membrane lipoprotein-sorting protein" evidence="2">
    <location>
        <begin position="29"/>
        <end position="270"/>
    </location>
</feature>
<evidence type="ECO:0000313" key="3">
    <source>
        <dbReference type="EMBL" id="SHO43221.1"/>
    </source>
</evidence>
<dbReference type="OrthoDB" id="116979at2"/>
<dbReference type="Gene3D" id="2.50.20.10">
    <property type="entry name" value="Lipoprotein localisation LolA/LolB/LppX"/>
    <property type="match status" value="1"/>
</dbReference>
<dbReference type="Pfam" id="PF09865">
    <property type="entry name" value="DUF2092"/>
    <property type="match status" value="1"/>
</dbReference>
<dbReference type="RefSeq" id="WP_159441195.1">
    <property type="nucleotide sequence ID" value="NZ_FRFE01000001.1"/>
</dbReference>
<feature type="signal peptide" evidence="2">
    <location>
        <begin position="1"/>
        <end position="28"/>
    </location>
</feature>
<protein>
    <recommendedName>
        <fullName evidence="5">Outer membrane lipoprotein-sorting protein</fullName>
    </recommendedName>
</protein>
<accession>A0A1M7XWR3</accession>
<sequence>MTNRWRNRIGMLLVSTPFLMLSATGCLAAKPTAAEPGDEIQIEPEAMTALNEMGNYLRTLKSFTVSSEMSMDEVLLSGQKILLTGTTEYSTRLPDRLRVSSKVEGLDRDNEYYYDGKSFTIYSNLDKYYATFEAPDTIGKLLDIAEDRYDVEIPLRDLFYWGTEKDRGEDVQAAYFIDTSRINGTPCKHYAFRQEDVDWQIWIEDDDTPLPLRLVITSKLEIGAPQYISTMTWNVAPQLTDSTFVFTPPEGAHKIEFAVIDDPEEESTQQ</sequence>
<keyword evidence="4" id="KW-1185">Reference proteome</keyword>
<evidence type="ECO:0000256" key="2">
    <source>
        <dbReference type="SAM" id="SignalP"/>
    </source>
</evidence>
<dbReference type="InterPro" id="IPR019207">
    <property type="entry name" value="DUF2092"/>
</dbReference>
<name>A0A1M7XWR3_9BACT</name>
<dbReference type="AlphaFoldDB" id="A0A1M7XWR3"/>
<dbReference type="InterPro" id="IPR029046">
    <property type="entry name" value="LolA/LolB/LppX"/>
</dbReference>
<keyword evidence="1 2" id="KW-0732">Signal</keyword>
<proteinExistence type="predicted"/>
<evidence type="ECO:0000313" key="4">
    <source>
        <dbReference type="Proteomes" id="UP000184603"/>
    </source>
</evidence>
<gene>
    <name evidence="3" type="ORF">SAMN02745220_00341</name>
</gene>
<evidence type="ECO:0000256" key="1">
    <source>
        <dbReference type="ARBA" id="ARBA00022729"/>
    </source>
</evidence>
<evidence type="ECO:0008006" key="5">
    <source>
        <dbReference type="Google" id="ProtNLM"/>
    </source>
</evidence>
<dbReference type="PROSITE" id="PS51257">
    <property type="entry name" value="PROKAR_LIPOPROTEIN"/>
    <property type="match status" value="1"/>
</dbReference>
<dbReference type="EMBL" id="FRFE01000001">
    <property type="protein sequence ID" value="SHO43221.1"/>
    <property type="molecule type" value="Genomic_DNA"/>
</dbReference>
<dbReference type="STRING" id="1121416.SAMN02745220_00341"/>
<organism evidence="3 4">
    <name type="scientific">Desulfopila aestuarii DSM 18488</name>
    <dbReference type="NCBI Taxonomy" id="1121416"/>
    <lineage>
        <taxon>Bacteria</taxon>
        <taxon>Pseudomonadati</taxon>
        <taxon>Thermodesulfobacteriota</taxon>
        <taxon>Desulfobulbia</taxon>
        <taxon>Desulfobulbales</taxon>
        <taxon>Desulfocapsaceae</taxon>
        <taxon>Desulfopila</taxon>
    </lineage>
</organism>
<reference evidence="3 4" key="1">
    <citation type="submission" date="2016-12" db="EMBL/GenBank/DDBJ databases">
        <authorList>
            <person name="Song W.-J."/>
            <person name="Kurnit D.M."/>
        </authorList>
    </citation>
    <scope>NUCLEOTIDE SEQUENCE [LARGE SCALE GENOMIC DNA]</scope>
    <source>
        <strain evidence="3 4">DSM 18488</strain>
    </source>
</reference>
<dbReference type="SUPFAM" id="SSF89392">
    <property type="entry name" value="Prokaryotic lipoproteins and lipoprotein localization factors"/>
    <property type="match status" value="1"/>
</dbReference>
<dbReference type="Proteomes" id="UP000184603">
    <property type="component" value="Unassembled WGS sequence"/>
</dbReference>